<accession>A0A1H9VPH3</accession>
<feature type="chain" id="PRO_5011738212" evidence="2">
    <location>
        <begin position="27"/>
        <end position="248"/>
    </location>
</feature>
<protein>
    <submittedName>
        <fullName evidence="4">RND family efflux transporter, MFP subunit</fullName>
    </submittedName>
</protein>
<comment type="similarity">
    <text evidence="1">Belongs to the membrane fusion protein (MFP) (TC 8.A.1) family.</text>
</comment>
<dbReference type="Gene3D" id="2.40.50.100">
    <property type="match status" value="1"/>
</dbReference>
<keyword evidence="2" id="KW-0732">Signal</keyword>
<proteinExistence type="inferred from homology"/>
<sequence length="248" mass="26834">MKATHTHLLYWCASLAALAGVPTAHAETGETLGIEDVSCLVEPSRLATLSSQLPGIVDAIQVAPGESVERGDTLFTLKREVEQASRRLEAARGDYASRRLQRNQRMIEQGMLSDSEVDELTTDLRLAQLQGELASAQLDQRTSQAPFSGMITQQHAEEGEYIDATPVLELAQLNPLKIEAVLPLAAYGAVSVGDVLEVELASPVDRSYSAEVFQVDSIIDASSGTFIIQLILDNPDDEIPAGINCRLY</sequence>
<dbReference type="Gene3D" id="2.40.30.170">
    <property type="match status" value="1"/>
</dbReference>
<dbReference type="NCBIfam" id="TIGR01730">
    <property type="entry name" value="RND_mfp"/>
    <property type="match status" value="1"/>
</dbReference>
<dbReference type="GO" id="GO:1990281">
    <property type="term" value="C:efflux pump complex"/>
    <property type="evidence" value="ECO:0007669"/>
    <property type="project" value="TreeGrafter"/>
</dbReference>
<keyword evidence="5" id="KW-1185">Reference proteome</keyword>
<dbReference type="InterPro" id="IPR006143">
    <property type="entry name" value="RND_pump_MFP"/>
</dbReference>
<organism evidence="4 5">
    <name type="scientific">Vreelandella subterranea</name>
    <dbReference type="NCBI Taxonomy" id="416874"/>
    <lineage>
        <taxon>Bacteria</taxon>
        <taxon>Pseudomonadati</taxon>
        <taxon>Pseudomonadota</taxon>
        <taxon>Gammaproteobacteria</taxon>
        <taxon>Oceanospirillales</taxon>
        <taxon>Halomonadaceae</taxon>
        <taxon>Vreelandella</taxon>
    </lineage>
</organism>
<evidence type="ECO:0000313" key="5">
    <source>
        <dbReference type="Proteomes" id="UP000198505"/>
    </source>
</evidence>
<dbReference type="Proteomes" id="UP000198505">
    <property type="component" value="Unassembled WGS sequence"/>
</dbReference>
<feature type="signal peptide" evidence="2">
    <location>
        <begin position="1"/>
        <end position="26"/>
    </location>
</feature>
<dbReference type="PANTHER" id="PTHR30469">
    <property type="entry name" value="MULTIDRUG RESISTANCE PROTEIN MDTA"/>
    <property type="match status" value="1"/>
</dbReference>
<evidence type="ECO:0000259" key="3">
    <source>
        <dbReference type="Pfam" id="PF25973"/>
    </source>
</evidence>
<dbReference type="SUPFAM" id="SSF111369">
    <property type="entry name" value="HlyD-like secretion proteins"/>
    <property type="match status" value="1"/>
</dbReference>
<dbReference type="PANTHER" id="PTHR30469:SF15">
    <property type="entry name" value="HLYD FAMILY OF SECRETION PROTEINS"/>
    <property type="match status" value="1"/>
</dbReference>
<dbReference type="GO" id="GO:0015562">
    <property type="term" value="F:efflux transmembrane transporter activity"/>
    <property type="evidence" value="ECO:0007669"/>
    <property type="project" value="TreeGrafter"/>
</dbReference>
<feature type="domain" description="CzcB-like barrel-sandwich hybrid" evidence="3">
    <location>
        <begin position="46"/>
        <end position="165"/>
    </location>
</feature>
<dbReference type="STRING" id="416874.SAMN04487958_11076"/>
<evidence type="ECO:0000256" key="1">
    <source>
        <dbReference type="ARBA" id="ARBA00009477"/>
    </source>
</evidence>
<dbReference type="EMBL" id="FOGS01000010">
    <property type="protein sequence ID" value="SES23680.1"/>
    <property type="molecule type" value="Genomic_DNA"/>
</dbReference>
<dbReference type="RefSeq" id="WP_245748570.1">
    <property type="nucleotide sequence ID" value="NZ_FOGS01000010.1"/>
</dbReference>
<evidence type="ECO:0000256" key="2">
    <source>
        <dbReference type="SAM" id="SignalP"/>
    </source>
</evidence>
<dbReference type="AlphaFoldDB" id="A0A1H9VPH3"/>
<dbReference type="Pfam" id="PF25973">
    <property type="entry name" value="BSH_CzcB"/>
    <property type="match status" value="1"/>
</dbReference>
<dbReference type="InterPro" id="IPR058647">
    <property type="entry name" value="BSH_CzcB-like"/>
</dbReference>
<evidence type="ECO:0000313" key="4">
    <source>
        <dbReference type="EMBL" id="SES23680.1"/>
    </source>
</evidence>
<reference evidence="5" key="1">
    <citation type="submission" date="2016-10" db="EMBL/GenBank/DDBJ databases">
        <authorList>
            <person name="Varghese N."/>
            <person name="Submissions S."/>
        </authorList>
    </citation>
    <scope>NUCLEOTIDE SEQUENCE [LARGE SCALE GENOMIC DNA]</scope>
    <source>
        <strain evidence="5">CGMCC 1.6495</strain>
    </source>
</reference>
<gene>
    <name evidence="4" type="ORF">SAMN04487958_11076</name>
</gene>
<name>A0A1H9VPH3_9GAMM</name>
<dbReference type="Gene3D" id="1.10.287.470">
    <property type="entry name" value="Helix hairpin bin"/>
    <property type="match status" value="1"/>
</dbReference>